<evidence type="ECO:0000313" key="1">
    <source>
        <dbReference type="EnsemblPlants" id="MELO3C035382.2.1"/>
    </source>
</evidence>
<sequence>MVHAVMKPIRPGLEDAQEQIHEIRITLSSKNVKNLEKENHKHQIICGKLMVQVQPSVNFLELKAKHHYAKLRDRVDSQAIESALDLGWPMAWVVGFVVEMIEVIRLKAKRLCT</sequence>
<protein>
    <submittedName>
        <fullName evidence="1">Uncharacterized protein</fullName>
    </submittedName>
</protein>
<name>A0A9I9ELB9_CUCME</name>
<dbReference type="Gramene" id="MELO3C035382.2.1">
    <property type="protein sequence ID" value="MELO3C035382.2.1"/>
    <property type="gene ID" value="MELO3C035382.2"/>
</dbReference>
<proteinExistence type="predicted"/>
<reference evidence="1" key="1">
    <citation type="submission" date="2023-03" db="UniProtKB">
        <authorList>
            <consortium name="EnsemblPlants"/>
        </authorList>
    </citation>
    <scope>IDENTIFICATION</scope>
</reference>
<organism evidence="1">
    <name type="scientific">Cucumis melo</name>
    <name type="common">Muskmelon</name>
    <dbReference type="NCBI Taxonomy" id="3656"/>
    <lineage>
        <taxon>Eukaryota</taxon>
        <taxon>Viridiplantae</taxon>
        <taxon>Streptophyta</taxon>
        <taxon>Embryophyta</taxon>
        <taxon>Tracheophyta</taxon>
        <taxon>Spermatophyta</taxon>
        <taxon>Magnoliopsida</taxon>
        <taxon>eudicotyledons</taxon>
        <taxon>Gunneridae</taxon>
        <taxon>Pentapetalae</taxon>
        <taxon>rosids</taxon>
        <taxon>fabids</taxon>
        <taxon>Cucurbitales</taxon>
        <taxon>Cucurbitaceae</taxon>
        <taxon>Benincaseae</taxon>
        <taxon>Cucumis</taxon>
    </lineage>
</organism>
<dbReference type="EnsemblPlants" id="MELO3C035382.2.1">
    <property type="protein sequence ID" value="MELO3C035382.2.1"/>
    <property type="gene ID" value="MELO3C035382.2"/>
</dbReference>
<accession>A0A9I9ELB9</accession>
<dbReference type="AlphaFoldDB" id="A0A9I9ELB9"/>